<name>U9TB37_RHIID</name>
<protein>
    <recommendedName>
        <fullName evidence="1">NADP-dependent oxidoreductase domain-containing protein</fullName>
    </recommendedName>
</protein>
<dbReference type="EMBL" id="KI293081">
    <property type="protein sequence ID" value="ESA05389.1"/>
    <property type="molecule type" value="Genomic_DNA"/>
</dbReference>
<organism evidence="2">
    <name type="scientific">Rhizophagus irregularis (strain DAOM 181602 / DAOM 197198 / MUCL 43194)</name>
    <name type="common">Arbuscular mycorrhizal fungus</name>
    <name type="synonym">Glomus intraradices</name>
    <dbReference type="NCBI Taxonomy" id="747089"/>
    <lineage>
        <taxon>Eukaryota</taxon>
        <taxon>Fungi</taxon>
        <taxon>Fungi incertae sedis</taxon>
        <taxon>Mucoromycota</taxon>
        <taxon>Glomeromycotina</taxon>
        <taxon>Glomeromycetes</taxon>
        <taxon>Glomerales</taxon>
        <taxon>Glomeraceae</taxon>
        <taxon>Rhizophagus</taxon>
    </lineage>
</organism>
<dbReference type="AlphaFoldDB" id="U9TB37"/>
<evidence type="ECO:0000313" key="2">
    <source>
        <dbReference type="EMBL" id="ESA05389.1"/>
    </source>
</evidence>
<proteinExistence type="predicted"/>
<reference evidence="2" key="1">
    <citation type="submission" date="2013-07" db="EMBL/GenBank/DDBJ databases">
        <title>The genome of an arbuscular mycorrhizal fungus provides insights into the evolution of the oldest plant symbiosis.</title>
        <authorList>
            <consortium name="DOE Joint Genome Institute"/>
            <person name="Tisserant E."/>
            <person name="Malbreil M."/>
            <person name="Kuo A."/>
            <person name="Kohler A."/>
            <person name="Symeonidi A."/>
            <person name="Balestrini R."/>
            <person name="Charron P."/>
            <person name="Duensing N."/>
            <person name="Frei-dit-Frey N."/>
            <person name="Gianinazzi-Pearson V."/>
            <person name="Gilbert B."/>
            <person name="Handa Y."/>
            <person name="Hijri M."/>
            <person name="Kaul R."/>
            <person name="Kawaguchi M."/>
            <person name="Krajinski F."/>
            <person name="Lammers P."/>
            <person name="Lapierre D."/>
            <person name="Masclaux F.G."/>
            <person name="Murat C."/>
            <person name="Morin E."/>
            <person name="Ndikumana S."/>
            <person name="Pagni M."/>
            <person name="Petitpierre D."/>
            <person name="Requena N."/>
            <person name="Rosikiewicz P."/>
            <person name="Riley R."/>
            <person name="Saito K."/>
            <person name="San Clemente H."/>
            <person name="Shapiro H."/>
            <person name="van Tuinen D."/>
            <person name="Becard G."/>
            <person name="Bonfante P."/>
            <person name="Paszkowski U."/>
            <person name="Shachar-Hill Y."/>
            <person name="Young J.P."/>
            <person name="Sanders I.R."/>
            <person name="Henrissat B."/>
            <person name="Rensing S.A."/>
            <person name="Grigoriev I.V."/>
            <person name="Corradi N."/>
            <person name="Roux C."/>
            <person name="Martin F."/>
        </authorList>
    </citation>
    <scope>NUCLEOTIDE SEQUENCE</scope>
    <source>
        <strain evidence="2">DAOM 197198</strain>
    </source>
</reference>
<accession>U9TB37</accession>
<feature type="domain" description="NADP-dependent oxidoreductase" evidence="1">
    <location>
        <begin position="15"/>
        <end position="64"/>
    </location>
</feature>
<dbReference type="SUPFAM" id="SSF51430">
    <property type="entry name" value="NAD(P)-linked oxidoreductase"/>
    <property type="match status" value="1"/>
</dbReference>
<dbReference type="Gene3D" id="3.20.20.100">
    <property type="entry name" value="NADP-dependent oxidoreductase domain"/>
    <property type="match status" value="1"/>
</dbReference>
<dbReference type="InterPro" id="IPR036812">
    <property type="entry name" value="NAD(P)_OxRdtase_dom_sf"/>
</dbReference>
<dbReference type="HOGENOM" id="CLU_2832484_0_0_1"/>
<sequence>MHALDAIISFFTNSLVTKVANFHGPNGEINFPSKPKYVRQYHKDSLKRLEVDCIDLYCQHRMTHNM</sequence>
<gene>
    <name evidence="2" type="ORF">GLOINDRAFT_35586</name>
</gene>
<dbReference type="InterPro" id="IPR023210">
    <property type="entry name" value="NADP_OxRdtase_dom"/>
</dbReference>
<evidence type="ECO:0000259" key="1">
    <source>
        <dbReference type="Pfam" id="PF00248"/>
    </source>
</evidence>
<dbReference type="Pfam" id="PF00248">
    <property type="entry name" value="Aldo_ket_red"/>
    <property type="match status" value="1"/>
</dbReference>